<reference evidence="2" key="1">
    <citation type="submission" date="2025-08" db="UniProtKB">
        <authorList>
            <consortium name="RefSeq"/>
        </authorList>
    </citation>
    <scope>IDENTIFICATION</scope>
    <source>
        <tissue evidence="2">Kidney</tissue>
    </source>
</reference>
<proteinExistence type="predicted"/>
<dbReference type="KEGG" id="pvp:111729205"/>
<dbReference type="OrthoDB" id="9747679at2759"/>
<name>A0A6P6BLK9_PTEVA</name>
<organism evidence="1 2">
    <name type="scientific">Pteropus vampyrus</name>
    <name type="common">Large flying fox</name>
    <dbReference type="NCBI Taxonomy" id="132908"/>
    <lineage>
        <taxon>Eukaryota</taxon>
        <taxon>Metazoa</taxon>
        <taxon>Chordata</taxon>
        <taxon>Craniata</taxon>
        <taxon>Vertebrata</taxon>
        <taxon>Euteleostomi</taxon>
        <taxon>Mammalia</taxon>
        <taxon>Eutheria</taxon>
        <taxon>Laurasiatheria</taxon>
        <taxon>Chiroptera</taxon>
        <taxon>Yinpterochiroptera</taxon>
        <taxon>Pteropodoidea</taxon>
        <taxon>Pteropodidae</taxon>
        <taxon>Pteropodinae</taxon>
        <taxon>Pteropus</taxon>
    </lineage>
</organism>
<dbReference type="AlphaFoldDB" id="A0A6P6BLK9"/>
<sequence>MCLAQCLAHRKLSATESNNKNDDDYTDGDDDDDDDVGPICIILLEGFAFLLNPNAAGARKQLLSCRRWQGERPQIDFDSKPHSSPRLLITQDLDPRLMVDLRAWKIGELLHSGYVNSQAQAGCG</sequence>
<evidence type="ECO:0000313" key="1">
    <source>
        <dbReference type="Proteomes" id="UP000515202"/>
    </source>
</evidence>
<dbReference type="Proteomes" id="UP000515202">
    <property type="component" value="Unplaced"/>
</dbReference>
<gene>
    <name evidence="2" type="primary">LOC111729205</name>
</gene>
<keyword evidence="1" id="KW-1185">Reference proteome</keyword>
<protein>
    <submittedName>
        <fullName evidence="2">Uncharacterized protein LOC111729205</fullName>
    </submittedName>
</protein>
<accession>A0A6P6BLK9</accession>
<dbReference type="GeneID" id="111729205"/>
<dbReference type="RefSeq" id="XP_023375951.1">
    <property type="nucleotide sequence ID" value="XM_023520183.1"/>
</dbReference>
<evidence type="ECO:0000313" key="2">
    <source>
        <dbReference type="RefSeq" id="XP_023375951.1"/>
    </source>
</evidence>